<evidence type="ECO:0000313" key="7">
    <source>
        <dbReference type="Proteomes" id="UP001430637"/>
    </source>
</evidence>
<proteinExistence type="predicted"/>
<organism evidence="6 7">
    <name type="scientific">Faecalibacterium butyricigenerans</name>
    <dbReference type="NCBI Taxonomy" id="1851427"/>
    <lineage>
        <taxon>Bacteria</taxon>
        <taxon>Bacillati</taxon>
        <taxon>Bacillota</taxon>
        <taxon>Clostridia</taxon>
        <taxon>Eubacteriales</taxon>
        <taxon>Oscillospiraceae</taxon>
        <taxon>Faecalibacterium</taxon>
    </lineage>
</organism>
<dbReference type="SUPFAM" id="SSF118215">
    <property type="entry name" value="Proton glutamate symport protein"/>
    <property type="match status" value="1"/>
</dbReference>
<sequence>MIVAVTTTSSAATLPIKVAGEKLGVPENIYGFTLPLGNTCAHRSSTGQGGYECL</sequence>
<dbReference type="EMBL" id="JAJEQL010000019">
    <property type="protein sequence ID" value="MCC2199763.1"/>
    <property type="molecule type" value="Genomic_DNA"/>
</dbReference>
<dbReference type="RefSeq" id="WP_227621248.1">
    <property type="nucleotide sequence ID" value="NZ_JAJEQL010000019.1"/>
</dbReference>
<reference evidence="6" key="1">
    <citation type="submission" date="2021-10" db="EMBL/GenBank/DDBJ databases">
        <title>Anaerobic single-cell dispensing facilitates the cultivation of human gut bacteria.</title>
        <authorList>
            <person name="Afrizal A."/>
        </authorList>
    </citation>
    <scope>NUCLEOTIDE SEQUENCE</scope>
    <source>
        <strain evidence="6">CLA-AA-H233</strain>
    </source>
</reference>
<keyword evidence="2" id="KW-0813">Transport</keyword>
<dbReference type="InterPro" id="IPR001991">
    <property type="entry name" value="Na-dicarboxylate_symporter"/>
</dbReference>
<keyword evidence="5" id="KW-0472">Membrane</keyword>
<evidence type="ECO:0000256" key="5">
    <source>
        <dbReference type="ARBA" id="ARBA00023136"/>
    </source>
</evidence>
<dbReference type="InterPro" id="IPR036458">
    <property type="entry name" value="Na:dicarbo_symporter_sf"/>
</dbReference>
<evidence type="ECO:0000313" key="6">
    <source>
        <dbReference type="EMBL" id="MCC2199763.1"/>
    </source>
</evidence>
<name>A0ABS8F9Z6_9FIRM</name>
<evidence type="ECO:0000256" key="1">
    <source>
        <dbReference type="ARBA" id="ARBA00004141"/>
    </source>
</evidence>
<evidence type="ECO:0000256" key="3">
    <source>
        <dbReference type="ARBA" id="ARBA00022692"/>
    </source>
</evidence>
<evidence type="ECO:0000256" key="2">
    <source>
        <dbReference type="ARBA" id="ARBA00022448"/>
    </source>
</evidence>
<keyword evidence="7" id="KW-1185">Reference proteome</keyword>
<accession>A0ABS8F9Z6</accession>
<gene>
    <name evidence="6" type="ORF">LKD23_08365</name>
</gene>
<comment type="subcellular location">
    <subcellularLocation>
        <location evidence="1">Membrane</location>
        <topology evidence="1">Multi-pass membrane protein</topology>
    </subcellularLocation>
</comment>
<comment type="caution">
    <text evidence="6">The sequence shown here is derived from an EMBL/GenBank/DDBJ whole genome shotgun (WGS) entry which is preliminary data.</text>
</comment>
<dbReference type="Gene3D" id="1.10.3860.10">
    <property type="entry name" value="Sodium:dicarboxylate symporter"/>
    <property type="match status" value="1"/>
</dbReference>
<evidence type="ECO:0000256" key="4">
    <source>
        <dbReference type="ARBA" id="ARBA00022989"/>
    </source>
</evidence>
<dbReference type="Pfam" id="PF00375">
    <property type="entry name" value="SDF"/>
    <property type="match status" value="1"/>
</dbReference>
<keyword evidence="4" id="KW-1133">Transmembrane helix</keyword>
<protein>
    <submittedName>
        <fullName evidence="6">Dicarboxylate/amino acid:cation symporter</fullName>
    </submittedName>
</protein>
<keyword evidence="3" id="KW-0812">Transmembrane</keyword>
<dbReference type="Proteomes" id="UP001430637">
    <property type="component" value="Unassembled WGS sequence"/>
</dbReference>